<organism evidence="1 2">
    <name type="scientific">Moniliophthora roreri</name>
    <name type="common">Frosty pod rot fungus</name>
    <name type="synonym">Monilia roreri</name>
    <dbReference type="NCBI Taxonomy" id="221103"/>
    <lineage>
        <taxon>Eukaryota</taxon>
        <taxon>Fungi</taxon>
        <taxon>Dikarya</taxon>
        <taxon>Basidiomycota</taxon>
        <taxon>Agaricomycotina</taxon>
        <taxon>Agaricomycetes</taxon>
        <taxon>Agaricomycetidae</taxon>
        <taxon>Agaricales</taxon>
        <taxon>Marasmiineae</taxon>
        <taxon>Marasmiaceae</taxon>
        <taxon>Moniliophthora</taxon>
    </lineage>
</organism>
<protein>
    <submittedName>
        <fullName evidence="1">Uncharacterized protein</fullName>
    </submittedName>
</protein>
<accession>A0A0W0GA22</accession>
<sequence>MQEATAPTQSHLGLLFDLDGGFCSELGSGEVDMEQQCFDEARLQEGFTYPSVKPEWLQHFSGISTA</sequence>
<evidence type="ECO:0000313" key="1">
    <source>
        <dbReference type="EMBL" id="KTB45406.1"/>
    </source>
</evidence>
<dbReference type="Proteomes" id="UP000054988">
    <property type="component" value="Unassembled WGS sequence"/>
</dbReference>
<name>A0A0W0GA22_MONRR</name>
<evidence type="ECO:0000313" key="2">
    <source>
        <dbReference type="Proteomes" id="UP000054988"/>
    </source>
</evidence>
<comment type="caution">
    <text evidence="1">The sequence shown here is derived from an EMBL/GenBank/DDBJ whole genome shotgun (WGS) entry which is preliminary data.</text>
</comment>
<gene>
    <name evidence="1" type="ORF">WG66_2089</name>
</gene>
<dbReference type="EMBL" id="LATX01000716">
    <property type="protein sequence ID" value="KTB45406.1"/>
    <property type="molecule type" value="Genomic_DNA"/>
</dbReference>
<proteinExistence type="predicted"/>
<reference evidence="1 2" key="1">
    <citation type="submission" date="2015-12" db="EMBL/GenBank/DDBJ databases">
        <title>Draft genome sequence of Moniliophthora roreri, the causal agent of frosty pod rot of cacao.</title>
        <authorList>
            <person name="Aime M.C."/>
            <person name="Diaz-Valderrama J.R."/>
            <person name="Kijpornyongpan T."/>
            <person name="Phillips-Mora W."/>
        </authorList>
    </citation>
    <scope>NUCLEOTIDE SEQUENCE [LARGE SCALE GENOMIC DNA]</scope>
    <source>
        <strain evidence="1 2">MCA 2952</strain>
    </source>
</reference>
<dbReference type="AlphaFoldDB" id="A0A0W0GA22"/>